<proteinExistence type="predicted"/>
<dbReference type="PROSITE" id="PS51257">
    <property type="entry name" value="PROKAR_LIPOPROTEIN"/>
    <property type="match status" value="1"/>
</dbReference>
<sequence>MFTRNWPRHLLCLSLSLPLGSALACGPDFPMRLLDNRGQSLTELPEGNFSFEISRLGHAISGLKNVTAGADYSDQADAVALRDQAEQAGLSAEQQVLVKHLRSLTDAHQVETEGAQLPPELRWYLAGAVAFGAGDNASAAGYFKKVLALPAEQRASRSTWAAYSLGRALFAMSAEAGAAPDLLEQSAKAFEQTRQLSIDGFSDPLELGVASLGEEARVVRTAGDWNRAIELYATQNLHGSAVGYTSLKVLMADLLALPDDQLAELLKGQPVQQLVTASLISRLGLSFGDQPANEQKMIKLLQSSTRGSLENADRLAAMNYQQGDYASAKAFLEHAGDGGLAWWLRAKLAVRDGDKNAAAAAYAKAAQAFPNNESWGERRTPDYDYETLQPKCRVEGESAILALQRGDYLQAFDQLYRSKNIYWFDAATVAERVLTLEELKHYVDTQVPAPPPLSQQERDNYVPLPVAASLRNLLGRRLLREGHYEQALAYFDNDGLRHKARLYGEQRQAADLAWWPTRRAAALFNAAWTAREWGMDILGYEMAPDYATFGGNYSLENAELKVGPLMAEDEVKRQQASAAQPDQRYHYRFVATALASRAADNLPHTSQAFAAVLCEASGWNSSLEEQSAIYQRYVKEGPYVEWAADFGHQCPYPDFENADKRYVTQVTDAARSTLRPYKTPLQVGSVLAFAAAALVLFKRRRKAP</sequence>
<dbReference type="AlphaFoldDB" id="A0A2S6FIT3"/>
<feature type="signal peptide" evidence="2">
    <location>
        <begin position="1"/>
        <end position="24"/>
    </location>
</feature>
<keyword evidence="1" id="KW-0812">Transmembrane</keyword>
<reference evidence="4" key="1">
    <citation type="submission" date="2017-06" db="EMBL/GenBank/DDBJ databases">
        <authorList>
            <person name="Furmanczyk E.M."/>
        </authorList>
    </citation>
    <scope>NUCLEOTIDE SEQUENCE [LARGE SCALE GENOMIC DNA]</scope>
    <source>
        <strain evidence="4">AP3_16</strain>
    </source>
</reference>
<keyword evidence="1" id="KW-1133">Transmembrane helix</keyword>
<evidence type="ECO:0008006" key="5">
    <source>
        <dbReference type="Google" id="ProtNLM"/>
    </source>
</evidence>
<evidence type="ECO:0000313" key="4">
    <source>
        <dbReference type="Proteomes" id="UP000238541"/>
    </source>
</evidence>
<evidence type="ECO:0000313" key="3">
    <source>
        <dbReference type="EMBL" id="PPK37280.1"/>
    </source>
</evidence>
<keyword evidence="2" id="KW-0732">Signal</keyword>
<name>A0A2S6FIT3_9PSED</name>
<gene>
    <name evidence="3" type="ORF">CD175_20810</name>
</gene>
<evidence type="ECO:0000256" key="2">
    <source>
        <dbReference type="SAM" id="SignalP"/>
    </source>
</evidence>
<feature type="transmembrane region" description="Helical" evidence="1">
    <location>
        <begin position="679"/>
        <end position="697"/>
    </location>
</feature>
<dbReference type="InterPro" id="IPR011990">
    <property type="entry name" value="TPR-like_helical_dom_sf"/>
</dbReference>
<organism evidence="3 4">
    <name type="scientific">Pseudomonas laurylsulfatiphila</name>
    <dbReference type="NCBI Taxonomy" id="2011015"/>
    <lineage>
        <taxon>Bacteria</taxon>
        <taxon>Pseudomonadati</taxon>
        <taxon>Pseudomonadota</taxon>
        <taxon>Gammaproteobacteria</taxon>
        <taxon>Pseudomonadales</taxon>
        <taxon>Pseudomonadaceae</taxon>
        <taxon>Pseudomonas</taxon>
    </lineage>
</organism>
<evidence type="ECO:0000256" key="1">
    <source>
        <dbReference type="SAM" id="Phobius"/>
    </source>
</evidence>
<accession>A0A2S6FIT3</accession>
<dbReference type="EMBL" id="NIRS01000005">
    <property type="protein sequence ID" value="PPK37280.1"/>
    <property type="molecule type" value="Genomic_DNA"/>
</dbReference>
<keyword evidence="1" id="KW-0472">Membrane</keyword>
<dbReference type="Proteomes" id="UP000238541">
    <property type="component" value="Unassembled WGS sequence"/>
</dbReference>
<comment type="caution">
    <text evidence="3">The sequence shown here is derived from an EMBL/GenBank/DDBJ whole genome shotgun (WGS) entry which is preliminary data.</text>
</comment>
<dbReference type="RefSeq" id="WP_104450340.1">
    <property type="nucleotide sequence ID" value="NZ_NIRS01000005.1"/>
</dbReference>
<protein>
    <recommendedName>
        <fullName evidence="5">Tetratricopeptide repeat protein</fullName>
    </recommendedName>
</protein>
<keyword evidence="4" id="KW-1185">Reference proteome</keyword>
<dbReference type="Gene3D" id="1.25.40.10">
    <property type="entry name" value="Tetratricopeptide repeat domain"/>
    <property type="match status" value="1"/>
</dbReference>
<feature type="chain" id="PRO_5015664372" description="Tetratricopeptide repeat protein" evidence="2">
    <location>
        <begin position="25"/>
        <end position="704"/>
    </location>
</feature>
<dbReference type="SUPFAM" id="SSF48452">
    <property type="entry name" value="TPR-like"/>
    <property type="match status" value="1"/>
</dbReference>